<keyword evidence="1" id="KW-0812">Transmembrane</keyword>
<dbReference type="AlphaFoldDB" id="A0A8S3ZCL7"/>
<comment type="caution">
    <text evidence="2">The sequence shown here is derived from an EMBL/GenBank/DDBJ whole genome shotgun (WGS) entry which is preliminary data.</text>
</comment>
<feature type="transmembrane region" description="Helical" evidence="1">
    <location>
        <begin position="12"/>
        <end position="32"/>
    </location>
</feature>
<reference evidence="2" key="1">
    <citation type="submission" date="2021-04" db="EMBL/GenBank/DDBJ databases">
        <authorList>
            <consortium name="Molecular Ecology Group"/>
        </authorList>
    </citation>
    <scope>NUCLEOTIDE SEQUENCE</scope>
</reference>
<keyword evidence="1" id="KW-0472">Membrane</keyword>
<keyword evidence="1" id="KW-1133">Transmembrane helix</keyword>
<name>A0A8S3ZCL7_9EUPU</name>
<organism evidence="2 3">
    <name type="scientific">Candidula unifasciata</name>
    <dbReference type="NCBI Taxonomy" id="100452"/>
    <lineage>
        <taxon>Eukaryota</taxon>
        <taxon>Metazoa</taxon>
        <taxon>Spiralia</taxon>
        <taxon>Lophotrochozoa</taxon>
        <taxon>Mollusca</taxon>
        <taxon>Gastropoda</taxon>
        <taxon>Heterobranchia</taxon>
        <taxon>Euthyneura</taxon>
        <taxon>Panpulmonata</taxon>
        <taxon>Eupulmonata</taxon>
        <taxon>Stylommatophora</taxon>
        <taxon>Helicina</taxon>
        <taxon>Helicoidea</taxon>
        <taxon>Geomitridae</taxon>
        <taxon>Candidula</taxon>
    </lineage>
</organism>
<dbReference type="EMBL" id="CAJHNH020002564">
    <property type="protein sequence ID" value="CAG5127093.1"/>
    <property type="molecule type" value="Genomic_DNA"/>
</dbReference>
<evidence type="ECO:0000256" key="1">
    <source>
        <dbReference type="SAM" id="Phobius"/>
    </source>
</evidence>
<protein>
    <submittedName>
        <fullName evidence="2">Uncharacterized protein</fullName>
    </submittedName>
</protein>
<proteinExistence type="predicted"/>
<evidence type="ECO:0000313" key="2">
    <source>
        <dbReference type="EMBL" id="CAG5127093.1"/>
    </source>
</evidence>
<dbReference type="Proteomes" id="UP000678393">
    <property type="component" value="Unassembled WGS sequence"/>
</dbReference>
<feature type="non-terminal residue" evidence="2">
    <location>
        <position position="238"/>
    </location>
</feature>
<accession>A0A8S3ZCL7</accession>
<gene>
    <name evidence="2" type="ORF">CUNI_LOCUS12651</name>
</gene>
<evidence type="ECO:0000313" key="3">
    <source>
        <dbReference type="Proteomes" id="UP000678393"/>
    </source>
</evidence>
<keyword evidence="3" id="KW-1185">Reference proteome</keyword>
<sequence>MIIQDFLVKRRWIILTFSFAAVTLATSAYLIYREVYRPKPPNAILSKYGYLFRQKKDMAILNQLIQSQTALPVKVTDEPTTDTCHLSCSDKTMGQQNHHDVSNEGNTTEGQWFSNHTQAGHDEYIVNYREPQAEALRDQPQIKYVYHGCCRSRQQYMSPPKLKAHTTKKMVHIVQFRDKGQFFLTDHCKHEKDCDRGCQCRQQLVTAVALVVDFYPKHTNVNEDVYNDYVERNARIEL</sequence>